<dbReference type="RefSeq" id="WP_126756098.1">
    <property type="nucleotide sequence ID" value="NZ_PIPQ01000001.1"/>
</dbReference>
<accession>A0A432X8F9</accession>
<feature type="domain" description="Integrase catalytic" evidence="2">
    <location>
        <begin position="125"/>
        <end position="310"/>
    </location>
</feature>
<keyword evidence="4" id="KW-1185">Reference proteome</keyword>
<comment type="caution">
    <text evidence="3">The sequence shown here is derived from an EMBL/GenBank/DDBJ whole genome shotgun (WGS) entry which is preliminary data.</text>
</comment>
<dbReference type="OrthoDB" id="9795424at2"/>
<evidence type="ECO:0000313" key="3">
    <source>
        <dbReference type="EMBL" id="RUO43705.1"/>
    </source>
</evidence>
<evidence type="ECO:0000256" key="1">
    <source>
        <dbReference type="ARBA" id="ARBA00009277"/>
    </source>
</evidence>
<dbReference type="Proteomes" id="UP000286976">
    <property type="component" value="Unassembled WGS sequence"/>
</dbReference>
<dbReference type="Pfam" id="PF22483">
    <property type="entry name" value="Mu-transpos_C_2"/>
    <property type="match status" value="1"/>
</dbReference>
<dbReference type="EMBL" id="PIPQ01000001">
    <property type="protein sequence ID" value="RUO43705.1"/>
    <property type="molecule type" value="Genomic_DNA"/>
</dbReference>
<dbReference type="SUPFAM" id="SSF53098">
    <property type="entry name" value="Ribonuclease H-like"/>
    <property type="match status" value="1"/>
</dbReference>
<dbReference type="NCBIfam" id="NF033546">
    <property type="entry name" value="transpos_IS21"/>
    <property type="match status" value="1"/>
</dbReference>
<dbReference type="Gene3D" id="3.30.420.10">
    <property type="entry name" value="Ribonuclease H-like superfamily/Ribonuclease H"/>
    <property type="match status" value="1"/>
</dbReference>
<protein>
    <submittedName>
        <fullName evidence="3">IS21 family transposase</fullName>
    </submittedName>
</protein>
<sequence>MSGKQVTDQQVNLYMKLRKDYSQKVSAAKAGISESSGYRIEKQALQPKRGQRNWRTRTDPLESIWDSVVLPLLEQDSDISPVGIYDHLCEHHQDKFNPSSRRTLERRIKQWRHLNADSSDVVFVQHHEPGRLGIADFTRVQYPVSILGEVLQHQLFHFRLPACGWAFAQVIYGGESFAAFSDGLQNALIAAGGVPTEIRTDSLSAAYKNRTEQDDFTERFTELMKHYGFKATRNNRGVAQENGAIESPNRHIKAQLEQALRIRGSYDFTSRSDYEAFVQSIVERRNRRVADKLAQEQRQLQPLPVHTSVNYTEHYLRVSRTSTIALKRVTYTVPSRLVGSRLLVRLYDSRLELYLGTVLTETLPRVYAQGSKRVRSVNYQHVIEALVKKPRAFRHSQWRDELLPSDNYKHIWSHVNDTMMADKACYYIVRLLHLASKTGHEQRLGEFVVNEIEHGRVPSIYDCEERFAYPPAAIPKMTVHQHALSQYQSLLHGGNHG</sequence>
<dbReference type="GO" id="GO:0003676">
    <property type="term" value="F:nucleic acid binding"/>
    <property type="evidence" value="ECO:0007669"/>
    <property type="project" value="InterPro"/>
</dbReference>
<evidence type="ECO:0000313" key="4">
    <source>
        <dbReference type="Proteomes" id="UP000286976"/>
    </source>
</evidence>
<dbReference type="PROSITE" id="PS50994">
    <property type="entry name" value="INTEGRASE"/>
    <property type="match status" value="1"/>
</dbReference>
<dbReference type="AlphaFoldDB" id="A0A432X8F9"/>
<dbReference type="InterPro" id="IPR001584">
    <property type="entry name" value="Integrase_cat-core"/>
</dbReference>
<reference evidence="3 4" key="1">
    <citation type="journal article" date="2011" name="Front. Microbiol.">
        <title>Genomic signatures of strain selection and enhancement in Bacillus atrophaeus var. globigii, a historical biowarfare simulant.</title>
        <authorList>
            <person name="Gibbons H.S."/>
            <person name="Broomall S.M."/>
            <person name="McNew L.A."/>
            <person name="Daligault H."/>
            <person name="Chapman C."/>
            <person name="Bruce D."/>
            <person name="Karavis M."/>
            <person name="Krepps M."/>
            <person name="McGregor P.A."/>
            <person name="Hong C."/>
            <person name="Park K.H."/>
            <person name="Akmal A."/>
            <person name="Feldman A."/>
            <person name="Lin J.S."/>
            <person name="Chang W.E."/>
            <person name="Higgs B.W."/>
            <person name="Demirev P."/>
            <person name="Lindquist J."/>
            <person name="Liem A."/>
            <person name="Fochler E."/>
            <person name="Read T.D."/>
            <person name="Tapia R."/>
            <person name="Johnson S."/>
            <person name="Bishop-Lilly K.A."/>
            <person name="Detter C."/>
            <person name="Han C."/>
            <person name="Sozhamannan S."/>
            <person name="Rosenzweig C.N."/>
            <person name="Skowronski E.W."/>
        </authorList>
    </citation>
    <scope>NUCLEOTIDE SEQUENCE [LARGE SCALE GENOMIC DNA]</scope>
    <source>
        <strain evidence="3 4">AIT1</strain>
    </source>
</reference>
<dbReference type="InterPro" id="IPR012337">
    <property type="entry name" value="RNaseH-like_sf"/>
</dbReference>
<proteinExistence type="inferred from homology"/>
<dbReference type="InterPro" id="IPR036397">
    <property type="entry name" value="RNaseH_sf"/>
</dbReference>
<name>A0A432X8F9_9GAMM</name>
<dbReference type="GO" id="GO:0015074">
    <property type="term" value="P:DNA integration"/>
    <property type="evidence" value="ECO:0007669"/>
    <property type="project" value="InterPro"/>
</dbReference>
<organism evidence="3 4">
    <name type="scientific">Aliidiomarina taiwanensis</name>
    <dbReference type="NCBI Taxonomy" id="946228"/>
    <lineage>
        <taxon>Bacteria</taxon>
        <taxon>Pseudomonadati</taxon>
        <taxon>Pseudomonadota</taxon>
        <taxon>Gammaproteobacteria</taxon>
        <taxon>Alteromonadales</taxon>
        <taxon>Idiomarinaceae</taxon>
        <taxon>Aliidiomarina</taxon>
    </lineage>
</organism>
<dbReference type="PANTHER" id="PTHR35004:SF7">
    <property type="entry name" value="INTEGRASE PROTEIN"/>
    <property type="match status" value="1"/>
</dbReference>
<evidence type="ECO:0000259" key="2">
    <source>
        <dbReference type="PROSITE" id="PS50994"/>
    </source>
</evidence>
<comment type="similarity">
    <text evidence="1">Belongs to the transposase IS21/IS408/IS1162 family.</text>
</comment>
<dbReference type="PANTHER" id="PTHR35004">
    <property type="entry name" value="TRANSPOSASE RV3428C-RELATED"/>
    <property type="match status" value="1"/>
</dbReference>
<gene>
    <name evidence="3" type="ORF">CWE15_00440</name>
</gene>
<dbReference type="InterPro" id="IPR054353">
    <property type="entry name" value="IstA-like_C"/>
</dbReference>